<protein>
    <submittedName>
        <fullName evidence="1">Unplaced genomic scaffold PAXINscaffold_15, whole genome shotgun sequence</fullName>
    </submittedName>
</protein>
<reference evidence="1 2" key="1">
    <citation type="submission" date="2014-06" db="EMBL/GenBank/DDBJ databases">
        <authorList>
            <consortium name="DOE Joint Genome Institute"/>
            <person name="Kuo A."/>
            <person name="Kohler A."/>
            <person name="Nagy L.G."/>
            <person name="Floudas D."/>
            <person name="Copeland A."/>
            <person name="Barry K.W."/>
            <person name="Cichocki N."/>
            <person name="Veneault-Fourrey C."/>
            <person name="LaButti K."/>
            <person name="Lindquist E.A."/>
            <person name="Lipzen A."/>
            <person name="Lundell T."/>
            <person name="Morin E."/>
            <person name="Murat C."/>
            <person name="Sun H."/>
            <person name="Tunlid A."/>
            <person name="Henrissat B."/>
            <person name="Grigoriev I.V."/>
            <person name="Hibbett D.S."/>
            <person name="Martin F."/>
            <person name="Nordberg H.P."/>
            <person name="Cantor M.N."/>
            <person name="Hua S.X."/>
        </authorList>
    </citation>
    <scope>NUCLEOTIDE SEQUENCE [LARGE SCALE GENOMIC DNA]</scope>
    <source>
        <strain evidence="1 2">ATCC 200175</strain>
    </source>
</reference>
<reference evidence="2" key="2">
    <citation type="submission" date="2015-01" db="EMBL/GenBank/DDBJ databases">
        <title>Evolutionary Origins and Diversification of the Mycorrhizal Mutualists.</title>
        <authorList>
            <consortium name="DOE Joint Genome Institute"/>
            <consortium name="Mycorrhizal Genomics Consortium"/>
            <person name="Kohler A."/>
            <person name="Kuo A."/>
            <person name="Nagy L.G."/>
            <person name="Floudas D."/>
            <person name="Copeland A."/>
            <person name="Barry K.W."/>
            <person name="Cichocki N."/>
            <person name="Veneault-Fourrey C."/>
            <person name="LaButti K."/>
            <person name="Lindquist E.A."/>
            <person name="Lipzen A."/>
            <person name="Lundell T."/>
            <person name="Morin E."/>
            <person name="Murat C."/>
            <person name="Riley R."/>
            <person name="Ohm R."/>
            <person name="Sun H."/>
            <person name="Tunlid A."/>
            <person name="Henrissat B."/>
            <person name="Grigoriev I.V."/>
            <person name="Hibbett D.S."/>
            <person name="Martin F."/>
        </authorList>
    </citation>
    <scope>NUCLEOTIDE SEQUENCE [LARGE SCALE GENOMIC DNA]</scope>
    <source>
        <strain evidence="2">ATCC 200175</strain>
    </source>
</reference>
<keyword evidence="2" id="KW-1185">Reference proteome</keyword>
<evidence type="ECO:0000313" key="2">
    <source>
        <dbReference type="Proteomes" id="UP000053647"/>
    </source>
</evidence>
<accession>A0A0C9TYA6</accession>
<dbReference type="Proteomes" id="UP000053647">
    <property type="component" value="Unassembled WGS sequence"/>
</dbReference>
<dbReference type="HOGENOM" id="CLU_039959_0_0_1"/>
<dbReference type="AlphaFoldDB" id="A0A0C9TYA6"/>
<dbReference type="OrthoDB" id="2689993at2759"/>
<evidence type="ECO:0000313" key="1">
    <source>
        <dbReference type="EMBL" id="KIJ15283.1"/>
    </source>
</evidence>
<sequence length="285" mass="32331">MSLCPTLQTPFVTLHSSHYVLGLDTAIHILPDMCASCNINLFLPTQTKHGNDRAVKSPIINYPYLPLSEQIKRLLKIPGLEAVLDEWQTKVQKPGEYIDIFDGDICRTRLKGPNGKLFFSNKDNEKQGPNGELCIGVNLGIDWFSYIRVTSRRHIPPVQHHSLFATSRLSIDLLHLWKFGIKIPTEWCPEGRLVHIVLVAVVCDKPAAHKIGGFASHSHTHFCMTCWISLDNKTKAKAFQKGAFKPQTNEEQRDLGDRYQGLTNLNARKIFIKEYATRYTQLSQP</sequence>
<gene>
    <name evidence="1" type="ORF">PAXINDRAFT_11822</name>
</gene>
<dbReference type="EMBL" id="KN819337">
    <property type="protein sequence ID" value="KIJ15283.1"/>
    <property type="molecule type" value="Genomic_DNA"/>
</dbReference>
<organism evidence="1 2">
    <name type="scientific">Paxillus involutus ATCC 200175</name>
    <dbReference type="NCBI Taxonomy" id="664439"/>
    <lineage>
        <taxon>Eukaryota</taxon>
        <taxon>Fungi</taxon>
        <taxon>Dikarya</taxon>
        <taxon>Basidiomycota</taxon>
        <taxon>Agaricomycotina</taxon>
        <taxon>Agaricomycetes</taxon>
        <taxon>Agaricomycetidae</taxon>
        <taxon>Boletales</taxon>
        <taxon>Paxilineae</taxon>
        <taxon>Paxillaceae</taxon>
        <taxon>Paxillus</taxon>
    </lineage>
</organism>
<name>A0A0C9TYA6_PAXIN</name>
<proteinExistence type="predicted"/>